<dbReference type="Pfam" id="PF04234">
    <property type="entry name" value="CopC"/>
    <property type="match status" value="1"/>
</dbReference>
<dbReference type="GO" id="GO:0046688">
    <property type="term" value="P:response to copper ion"/>
    <property type="evidence" value="ECO:0007669"/>
    <property type="project" value="InterPro"/>
</dbReference>
<dbReference type="Proteomes" id="UP000094053">
    <property type="component" value="Unassembled WGS sequence"/>
</dbReference>
<dbReference type="SUPFAM" id="SSF81296">
    <property type="entry name" value="E set domains"/>
    <property type="match status" value="1"/>
</dbReference>
<dbReference type="InterPro" id="IPR014755">
    <property type="entry name" value="Cu-Rt/internalin_Ig-like"/>
</dbReference>
<evidence type="ECO:0000256" key="5">
    <source>
        <dbReference type="SAM" id="Phobius"/>
    </source>
</evidence>
<evidence type="ECO:0000256" key="2">
    <source>
        <dbReference type="ARBA" id="ARBA00022723"/>
    </source>
</evidence>
<evidence type="ECO:0000256" key="3">
    <source>
        <dbReference type="ARBA" id="ARBA00022729"/>
    </source>
</evidence>
<dbReference type="GO" id="GO:0042597">
    <property type="term" value="C:periplasmic space"/>
    <property type="evidence" value="ECO:0007669"/>
    <property type="project" value="InterPro"/>
</dbReference>
<dbReference type="STRING" id="1776.BHQ18_28530"/>
<evidence type="ECO:0000256" key="4">
    <source>
        <dbReference type="ARBA" id="ARBA00023008"/>
    </source>
</evidence>
<proteinExistence type="predicted"/>
<keyword evidence="4" id="KW-0186">Copper</keyword>
<evidence type="ECO:0000259" key="7">
    <source>
        <dbReference type="Pfam" id="PF04234"/>
    </source>
</evidence>
<dbReference type="InterPro" id="IPR007348">
    <property type="entry name" value="CopC_dom"/>
</dbReference>
<evidence type="ECO:0000256" key="6">
    <source>
        <dbReference type="SAM" id="SignalP"/>
    </source>
</evidence>
<dbReference type="Gene3D" id="2.60.40.1220">
    <property type="match status" value="1"/>
</dbReference>
<comment type="caution">
    <text evidence="8">The sequence shown here is derived from an EMBL/GenBank/DDBJ whole genome shotgun (WGS) entry which is preliminary data.</text>
</comment>
<dbReference type="GO" id="GO:0006825">
    <property type="term" value="P:copper ion transport"/>
    <property type="evidence" value="ECO:0007669"/>
    <property type="project" value="InterPro"/>
</dbReference>
<name>A0A1E3R7A2_MYCFV</name>
<accession>A0A1E3R7A2</accession>
<evidence type="ECO:0000313" key="8">
    <source>
        <dbReference type="EMBL" id="ODQ85743.1"/>
    </source>
</evidence>
<reference evidence="9" key="1">
    <citation type="submission" date="2016-09" db="EMBL/GenBank/DDBJ databases">
        <authorList>
            <person name="Greninger A.L."/>
            <person name="Jerome K.R."/>
            <person name="Mcnair B."/>
            <person name="Wallis C."/>
            <person name="Fang F."/>
        </authorList>
    </citation>
    <scope>NUCLEOTIDE SEQUENCE [LARGE SCALE GENOMIC DNA]</scope>
    <source>
        <strain evidence="9">M6</strain>
    </source>
</reference>
<dbReference type="InterPro" id="IPR014756">
    <property type="entry name" value="Ig_E-set"/>
</dbReference>
<dbReference type="PANTHER" id="PTHR34820">
    <property type="entry name" value="INNER MEMBRANE PROTEIN YEBZ"/>
    <property type="match status" value="1"/>
</dbReference>
<evidence type="ECO:0000313" key="9">
    <source>
        <dbReference type="Proteomes" id="UP000094053"/>
    </source>
</evidence>
<keyword evidence="5" id="KW-0472">Membrane</keyword>
<gene>
    <name evidence="8" type="ORF">BHQ18_28530</name>
</gene>
<dbReference type="AlphaFoldDB" id="A0A1E3R7A2"/>
<feature type="chain" id="PRO_5009134602" evidence="6">
    <location>
        <begin position="24"/>
        <end position="166"/>
    </location>
</feature>
<feature type="domain" description="CopC" evidence="7">
    <location>
        <begin position="24"/>
        <end position="116"/>
    </location>
</feature>
<keyword evidence="5" id="KW-1133">Transmembrane helix</keyword>
<protein>
    <submittedName>
        <fullName evidence="8">Copper resistance protein CopC</fullName>
    </submittedName>
</protein>
<keyword evidence="3 6" id="KW-0732">Signal</keyword>
<dbReference type="GO" id="GO:0005886">
    <property type="term" value="C:plasma membrane"/>
    <property type="evidence" value="ECO:0007669"/>
    <property type="project" value="TreeGrafter"/>
</dbReference>
<dbReference type="GO" id="GO:0005507">
    <property type="term" value="F:copper ion binding"/>
    <property type="evidence" value="ECO:0007669"/>
    <property type="project" value="InterPro"/>
</dbReference>
<feature type="signal peptide" evidence="6">
    <location>
        <begin position="1"/>
        <end position="23"/>
    </location>
</feature>
<feature type="transmembrane region" description="Helical" evidence="5">
    <location>
        <begin position="144"/>
        <end position="162"/>
    </location>
</feature>
<dbReference type="PANTHER" id="PTHR34820:SF4">
    <property type="entry name" value="INNER MEMBRANE PROTEIN YEBZ"/>
    <property type="match status" value="1"/>
</dbReference>
<keyword evidence="2" id="KW-0479">Metal-binding</keyword>
<dbReference type="OrthoDB" id="5242236at2"/>
<dbReference type="InterPro" id="IPR032694">
    <property type="entry name" value="CopC/D"/>
</dbReference>
<dbReference type="EMBL" id="MIHA01000044">
    <property type="protein sequence ID" value="ODQ85743.1"/>
    <property type="molecule type" value="Genomic_DNA"/>
</dbReference>
<keyword evidence="9" id="KW-1185">Reference proteome</keyword>
<keyword evidence="5" id="KW-0812">Transmembrane</keyword>
<sequence>MKTLAVTVLSLLLLMLSAGPAAAHAVRIASDPADGAELAESPATVSATFNEALQPQFAAMTVVGPDGNLWQDGEPRISGAVLSVDVRPLGPSGTYTVNYRATSADGHVINGSWAFQLTVAGPGTPGAPAAGPQGSSPDGELPVWPFYAGAVVIVAAAAVWAVRRRG</sequence>
<comment type="subcellular location">
    <subcellularLocation>
        <location evidence="1">Cell envelope</location>
    </subcellularLocation>
</comment>
<evidence type="ECO:0000256" key="1">
    <source>
        <dbReference type="ARBA" id="ARBA00004196"/>
    </source>
</evidence>
<dbReference type="RefSeq" id="WP_069416999.1">
    <property type="nucleotide sequence ID" value="NZ_JACKUL010000027.1"/>
</dbReference>
<organism evidence="8 9">
    <name type="scientific">Mycolicibacterium flavescens</name>
    <name type="common">Mycobacterium flavescens</name>
    <dbReference type="NCBI Taxonomy" id="1776"/>
    <lineage>
        <taxon>Bacteria</taxon>
        <taxon>Bacillati</taxon>
        <taxon>Actinomycetota</taxon>
        <taxon>Actinomycetes</taxon>
        <taxon>Mycobacteriales</taxon>
        <taxon>Mycobacteriaceae</taxon>
        <taxon>Mycolicibacterium</taxon>
    </lineage>
</organism>
<dbReference type="GO" id="GO:0030313">
    <property type="term" value="C:cell envelope"/>
    <property type="evidence" value="ECO:0007669"/>
    <property type="project" value="UniProtKB-SubCell"/>
</dbReference>